<dbReference type="EMBL" id="CYKH01001050">
    <property type="protein sequence ID" value="CUG80565.1"/>
    <property type="molecule type" value="Genomic_DNA"/>
</dbReference>
<gene>
    <name evidence="2" type="ORF">BSAL_86375</name>
</gene>
<accession>A0A0S4J3W4</accession>
<sequence>EIADACDAAVWGTACVGAVALVSFVLIAGLRPFVVRAEFFSSLCVSLLAVVAGALMLASDVEASGVVSLLASVLGLLTFLAVLMWTVCLRGKKSDAHWNDNLMSKSGDERKKKIRGLESPVKFTRRPTARPSLFGVSAAYIETARKNVMISHEEHLATLLTCICEARRKSE</sequence>
<reference evidence="3" key="1">
    <citation type="submission" date="2015-09" db="EMBL/GenBank/DDBJ databases">
        <authorList>
            <consortium name="Pathogen Informatics"/>
        </authorList>
    </citation>
    <scope>NUCLEOTIDE SEQUENCE [LARGE SCALE GENOMIC DNA]</scope>
    <source>
        <strain evidence="3">Lake Konstanz</strain>
    </source>
</reference>
<dbReference type="VEuPathDB" id="TriTrypDB:BSAL_86375"/>
<keyword evidence="1" id="KW-0472">Membrane</keyword>
<keyword evidence="1" id="KW-1133">Transmembrane helix</keyword>
<organism evidence="2 3">
    <name type="scientific">Bodo saltans</name>
    <name type="common">Flagellated protozoan</name>
    <dbReference type="NCBI Taxonomy" id="75058"/>
    <lineage>
        <taxon>Eukaryota</taxon>
        <taxon>Discoba</taxon>
        <taxon>Euglenozoa</taxon>
        <taxon>Kinetoplastea</taxon>
        <taxon>Metakinetoplastina</taxon>
        <taxon>Eubodonida</taxon>
        <taxon>Bodonidae</taxon>
        <taxon>Bodo</taxon>
    </lineage>
</organism>
<keyword evidence="3" id="KW-1185">Reference proteome</keyword>
<dbReference type="Proteomes" id="UP000051952">
    <property type="component" value="Unassembled WGS sequence"/>
</dbReference>
<keyword evidence="1 2" id="KW-0812">Transmembrane</keyword>
<proteinExistence type="predicted"/>
<feature type="transmembrane region" description="Helical" evidence="1">
    <location>
        <begin position="65"/>
        <end position="88"/>
    </location>
</feature>
<protein>
    <submittedName>
        <fullName evidence="2">Transmembrane protein, putative</fullName>
    </submittedName>
</protein>
<evidence type="ECO:0000313" key="2">
    <source>
        <dbReference type="EMBL" id="CUG80565.1"/>
    </source>
</evidence>
<name>A0A0S4J3W4_BODSA</name>
<evidence type="ECO:0000313" key="3">
    <source>
        <dbReference type="Proteomes" id="UP000051952"/>
    </source>
</evidence>
<dbReference type="AlphaFoldDB" id="A0A0S4J3W4"/>
<evidence type="ECO:0000256" key="1">
    <source>
        <dbReference type="SAM" id="Phobius"/>
    </source>
</evidence>
<feature type="transmembrane region" description="Helical" evidence="1">
    <location>
        <begin position="39"/>
        <end position="59"/>
    </location>
</feature>
<feature type="non-terminal residue" evidence="2">
    <location>
        <position position="1"/>
    </location>
</feature>
<feature type="transmembrane region" description="Helical" evidence="1">
    <location>
        <begin position="6"/>
        <end position="27"/>
    </location>
</feature>